<dbReference type="VEuPathDB" id="FungiDB:Z518_10138"/>
<sequence>MSAPVQAQSISSLNNLFANPPQYPRNPTHEVHKSLVLYIVRVPGSQDVFLTPLKPPTKASVSIEAVQSSLYFLHVERPEDEELRKSLEATKITEVRDDDVSSIQRKPLPPTPHANYPASQRPAAPPKSYPHYQPALKGVENATQAGRFAARGTHLKLTPPDTTNATGMVRKPVGARSMPARSHFETSSAIKDWDSGDSPSPIEHAQGQFRLARKAVRSTSPADAQRPNNTDSRHRSPTRANLDYSGKDAAFNSPDTPPPGTLCITLIRRDPASGSQWNVGSISHPGTSSRDTPLRAVEIELTSPGYSKFARLEGGGGHSFHRRVAYMIAPSGEGSSMTGRRSSSNELPSGAGTPTSKKPRQAYAFISPWQGMCSFSNGLDGKSLRCRHVLSSANSSIPGVAADVAEIRFNLPWGILRSRDPNKQPCEVSEVSPQISAAHPPWRRSFQALTNKARIPLSHSDRGGDAPLPRLKSAEERRMSLDLGREKAGGGFKGHSAKLGKLIIDDEGLKMCDLVVAACMGVWWQHYAGDSWN</sequence>
<accession>A0A0D2FGG0</accession>
<dbReference type="STRING" id="1442369.A0A0D2FGG0"/>
<dbReference type="AlphaFoldDB" id="A0A0D2FGG0"/>
<evidence type="ECO:0000313" key="2">
    <source>
        <dbReference type="EMBL" id="KIX01072.1"/>
    </source>
</evidence>
<dbReference type="GeneID" id="25298209"/>
<dbReference type="EMBL" id="KN847482">
    <property type="protein sequence ID" value="KIX01072.1"/>
    <property type="molecule type" value="Genomic_DNA"/>
</dbReference>
<keyword evidence="3" id="KW-1185">Reference proteome</keyword>
<feature type="region of interest" description="Disordered" evidence="1">
    <location>
        <begin position="331"/>
        <end position="358"/>
    </location>
</feature>
<name>A0A0D2FGG0_9EURO</name>
<protein>
    <recommendedName>
        <fullName evidence="4">Oxidoreductase-like protein</fullName>
    </recommendedName>
</protein>
<organism evidence="2 3">
    <name type="scientific">Rhinocladiella mackenziei CBS 650.93</name>
    <dbReference type="NCBI Taxonomy" id="1442369"/>
    <lineage>
        <taxon>Eukaryota</taxon>
        <taxon>Fungi</taxon>
        <taxon>Dikarya</taxon>
        <taxon>Ascomycota</taxon>
        <taxon>Pezizomycotina</taxon>
        <taxon>Eurotiomycetes</taxon>
        <taxon>Chaetothyriomycetidae</taxon>
        <taxon>Chaetothyriales</taxon>
        <taxon>Herpotrichiellaceae</taxon>
        <taxon>Rhinocladiella</taxon>
    </lineage>
</organism>
<feature type="compositionally biased region" description="Polar residues" evidence="1">
    <location>
        <begin position="217"/>
        <end position="230"/>
    </location>
</feature>
<dbReference type="RefSeq" id="XP_013268208.1">
    <property type="nucleotide sequence ID" value="XM_013412754.1"/>
</dbReference>
<dbReference type="Proteomes" id="UP000053617">
    <property type="component" value="Unassembled WGS sequence"/>
</dbReference>
<feature type="compositionally biased region" description="Polar residues" evidence="1">
    <location>
        <begin position="333"/>
        <end position="356"/>
    </location>
</feature>
<proteinExistence type="predicted"/>
<evidence type="ECO:0008006" key="4">
    <source>
        <dbReference type="Google" id="ProtNLM"/>
    </source>
</evidence>
<feature type="region of interest" description="Disordered" evidence="1">
    <location>
        <begin position="176"/>
        <end position="259"/>
    </location>
</feature>
<reference evidence="2 3" key="1">
    <citation type="submission" date="2015-01" db="EMBL/GenBank/DDBJ databases">
        <title>The Genome Sequence of Rhinocladiella mackenzie CBS 650.93.</title>
        <authorList>
            <consortium name="The Broad Institute Genomics Platform"/>
            <person name="Cuomo C."/>
            <person name="de Hoog S."/>
            <person name="Gorbushina A."/>
            <person name="Stielow B."/>
            <person name="Teixiera M."/>
            <person name="Abouelleil A."/>
            <person name="Chapman S.B."/>
            <person name="Priest M."/>
            <person name="Young S.K."/>
            <person name="Wortman J."/>
            <person name="Nusbaum C."/>
            <person name="Birren B."/>
        </authorList>
    </citation>
    <scope>NUCLEOTIDE SEQUENCE [LARGE SCALE GENOMIC DNA]</scope>
    <source>
        <strain evidence="2 3">CBS 650.93</strain>
    </source>
</reference>
<feature type="region of interest" description="Disordered" evidence="1">
    <location>
        <begin position="96"/>
        <end position="134"/>
    </location>
</feature>
<dbReference type="OrthoDB" id="10003116at2759"/>
<dbReference type="HOGENOM" id="CLU_015711_1_0_1"/>
<gene>
    <name evidence="2" type="ORF">Z518_10138</name>
</gene>
<evidence type="ECO:0000313" key="3">
    <source>
        <dbReference type="Proteomes" id="UP000053617"/>
    </source>
</evidence>
<evidence type="ECO:0000256" key="1">
    <source>
        <dbReference type="SAM" id="MobiDB-lite"/>
    </source>
</evidence>